<reference evidence="1" key="2">
    <citation type="submission" date="2025-09" db="UniProtKB">
        <authorList>
            <consortium name="EnsemblPlants"/>
        </authorList>
    </citation>
    <scope>IDENTIFICATION</scope>
</reference>
<accession>A0ACD5YP80</accession>
<sequence>MYKTVYTGHLKGKRVLLETPTGFAVFVVKDFAFKQDKNIWVHFSDPECAIQALSALGFKKVDNKSAARNGEAGPGNDLKQLIEEFCSDAETLIVEDEKLKASIEKMTRIRCRCDGYDVDEVIWGIKNVLHAFIREEERNITQEYCLPMSKGLREALQYYVVNIPPEKIDKTFITKFGFLCYLDMNLEDFPKELSRSFDEYVGIGDTIKDGLDYVKVLAMVLLPELVEEFGFSETFPEDLKSKLHRAKLFQASREDVLTMHDVEKIMGYLDYLLHVPQLRDKIIMDVKLMEMTLIRSLTPLQRVDVCGREPVDLNKVKFKKVLLETPSGFATPSDPYYLSLKWMYLALKHS</sequence>
<evidence type="ECO:0000313" key="1">
    <source>
        <dbReference type="EnsemblPlants" id="AVESA.00010b.r2.6AG1011690.1.CDS"/>
    </source>
</evidence>
<reference evidence="1" key="1">
    <citation type="submission" date="2021-05" db="EMBL/GenBank/DDBJ databases">
        <authorList>
            <person name="Scholz U."/>
            <person name="Mascher M."/>
            <person name="Fiebig A."/>
        </authorList>
    </citation>
    <scope>NUCLEOTIDE SEQUENCE [LARGE SCALE GENOMIC DNA]</scope>
</reference>
<proteinExistence type="predicted"/>
<organism evidence="1 2">
    <name type="scientific">Avena sativa</name>
    <name type="common">Oat</name>
    <dbReference type="NCBI Taxonomy" id="4498"/>
    <lineage>
        <taxon>Eukaryota</taxon>
        <taxon>Viridiplantae</taxon>
        <taxon>Streptophyta</taxon>
        <taxon>Embryophyta</taxon>
        <taxon>Tracheophyta</taxon>
        <taxon>Spermatophyta</taxon>
        <taxon>Magnoliopsida</taxon>
        <taxon>Liliopsida</taxon>
        <taxon>Poales</taxon>
        <taxon>Poaceae</taxon>
        <taxon>BOP clade</taxon>
        <taxon>Pooideae</taxon>
        <taxon>Poodae</taxon>
        <taxon>Poeae</taxon>
        <taxon>Poeae Chloroplast Group 1 (Aveneae type)</taxon>
        <taxon>Aveninae</taxon>
        <taxon>Avena</taxon>
    </lineage>
</organism>
<protein>
    <submittedName>
        <fullName evidence="1">Uncharacterized protein</fullName>
    </submittedName>
</protein>
<dbReference type="EnsemblPlants" id="AVESA.00010b.r2.6AG1011690.1">
    <property type="protein sequence ID" value="AVESA.00010b.r2.6AG1011690.1.CDS"/>
    <property type="gene ID" value="AVESA.00010b.r2.6AG1011690"/>
</dbReference>
<dbReference type="Proteomes" id="UP001732700">
    <property type="component" value="Chromosome 6A"/>
</dbReference>
<keyword evidence="2" id="KW-1185">Reference proteome</keyword>
<evidence type="ECO:0000313" key="2">
    <source>
        <dbReference type="Proteomes" id="UP001732700"/>
    </source>
</evidence>
<name>A0ACD5YP80_AVESA</name>